<dbReference type="Gene3D" id="3.30.420.10">
    <property type="entry name" value="Ribonuclease H-like superfamily/Ribonuclease H"/>
    <property type="match status" value="1"/>
</dbReference>
<dbReference type="EMBL" id="SJPY01000009">
    <property type="protein sequence ID" value="TWU35663.1"/>
    <property type="molecule type" value="Genomic_DNA"/>
</dbReference>
<name>A0A5C6DEL4_9BACT</name>
<dbReference type="CDD" id="cd01651">
    <property type="entry name" value="RT_G2_intron"/>
    <property type="match status" value="1"/>
</dbReference>
<feature type="region of interest" description="Disordered" evidence="2">
    <location>
        <begin position="1"/>
        <end position="22"/>
    </location>
</feature>
<dbReference type="PROSITE" id="PS50879">
    <property type="entry name" value="RNASE_H_1"/>
    <property type="match status" value="1"/>
</dbReference>
<evidence type="ECO:0000313" key="5">
    <source>
        <dbReference type="EMBL" id="TWU35663.1"/>
    </source>
</evidence>
<evidence type="ECO:0000259" key="4">
    <source>
        <dbReference type="PROSITE" id="PS50879"/>
    </source>
</evidence>
<dbReference type="Pfam" id="PF00078">
    <property type="entry name" value="RVT_1"/>
    <property type="match status" value="1"/>
</dbReference>
<gene>
    <name evidence="5" type="ORF">Q31b_50980</name>
</gene>
<organism evidence="5 6">
    <name type="scientific">Novipirellula aureliae</name>
    <dbReference type="NCBI Taxonomy" id="2527966"/>
    <lineage>
        <taxon>Bacteria</taxon>
        <taxon>Pseudomonadati</taxon>
        <taxon>Planctomycetota</taxon>
        <taxon>Planctomycetia</taxon>
        <taxon>Pirellulales</taxon>
        <taxon>Pirellulaceae</taxon>
        <taxon>Novipirellula</taxon>
    </lineage>
</organism>
<feature type="domain" description="Reverse transcriptase" evidence="3">
    <location>
        <begin position="106"/>
        <end position="343"/>
    </location>
</feature>
<comment type="caution">
    <text evidence="5">The sequence shown here is derived from an EMBL/GenBank/DDBJ whole genome shotgun (WGS) entry which is preliminary data.</text>
</comment>
<dbReference type="GO" id="GO:0004523">
    <property type="term" value="F:RNA-DNA hybrid ribonuclease activity"/>
    <property type="evidence" value="ECO:0007669"/>
    <property type="project" value="InterPro"/>
</dbReference>
<dbReference type="InterPro" id="IPR012337">
    <property type="entry name" value="RNaseH-like_sf"/>
</dbReference>
<evidence type="ECO:0000259" key="3">
    <source>
        <dbReference type="PROSITE" id="PS50878"/>
    </source>
</evidence>
<dbReference type="PROSITE" id="PS50878">
    <property type="entry name" value="RT_POL"/>
    <property type="match status" value="1"/>
</dbReference>
<accession>A0A5C6DEL4</accession>
<dbReference type="InterPro" id="IPR000477">
    <property type="entry name" value="RT_dom"/>
</dbReference>
<evidence type="ECO:0000256" key="2">
    <source>
        <dbReference type="SAM" id="MobiDB-lite"/>
    </source>
</evidence>
<dbReference type="Proteomes" id="UP000315471">
    <property type="component" value="Unassembled WGS sequence"/>
</dbReference>
<dbReference type="SUPFAM" id="SSF53098">
    <property type="entry name" value="Ribonuclease H-like"/>
    <property type="match status" value="1"/>
</dbReference>
<dbReference type="AlphaFoldDB" id="A0A5C6DEL4"/>
<dbReference type="InterPro" id="IPR043502">
    <property type="entry name" value="DNA/RNA_pol_sf"/>
</dbReference>
<evidence type="ECO:0000313" key="6">
    <source>
        <dbReference type="Proteomes" id="UP000315471"/>
    </source>
</evidence>
<dbReference type="InterPro" id="IPR051083">
    <property type="entry name" value="GrpII_Intron_Splice-Mob/Def"/>
</dbReference>
<dbReference type="Pfam" id="PF00075">
    <property type="entry name" value="RNase_H"/>
    <property type="match status" value="1"/>
</dbReference>
<dbReference type="PANTHER" id="PTHR34047:SF8">
    <property type="entry name" value="PROTEIN YKFC"/>
    <property type="match status" value="1"/>
</dbReference>
<evidence type="ECO:0000256" key="1">
    <source>
        <dbReference type="ARBA" id="ARBA00034120"/>
    </source>
</evidence>
<keyword evidence="6" id="KW-1185">Reference proteome</keyword>
<dbReference type="PANTHER" id="PTHR34047">
    <property type="entry name" value="NUCLEAR INTRON MATURASE 1, MITOCHONDRIAL-RELATED"/>
    <property type="match status" value="1"/>
</dbReference>
<feature type="domain" description="RNase H type-1" evidence="4">
    <location>
        <begin position="494"/>
        <end position="635"/>
    </location>
</feature>
<dbReference type="InterPro" id="IPR036397">
    <property type="entry name" value="RNaseH_sf"/>
</dbReference>
<sequence>MYDRPAWRAASISPASAHARHDPYAIRHTDREGFLRRHEVEANQAARSSKCERNAFAQKLLARAVDAKNIRIAIDKCAVPGKAPGPSGVRGEDLDDKSRWELANVLSAAMKSESFCPGPTRSVRIPKIATDTTPPGHAPTDFRELRIQNIEDRVVERAILQAIRPYLSPTYSDLCFGSRYPGRSREEALAVAEHLSHDQNRWVWLCEDIRGAFDHVPIGRLMDVIRKRIPCDALCRLMETVIRGNVLSRIGIRQGSPLSGEMLNLFLDHTLYRWWNKHHGETPILSFVDDLLILTTNKQEATTLCKQLRNRLLDIGLQLKGDPGKTAINMQHGKSAEWLGYSVRKVSGRLSVRIAAKAWSKLRANLYQCWEKDLPSIRANQVIEGWIRQMGAAYQQLDVNPTYDRITLEARMMGFDETPNIQTIQKWWSIAHSHHWIRTRRYVAITRPRSVIGQHQCFANGFADSHVFFEQLPIGQQSIEDSVRPEQNRPGQHQHRELELFCGGHCSNRGQVGGWAFSLQTPAGRVLQEAADSHPRASLQRMHLMAIDRGLRHCSGGAIVTLVVTDQLVEDIMARHLRDWLRHGWRSIRHRANARLWTRIGGQLRRVNLRVQFVKAEHGNRRVQSVCDRAKMASSHTEQIAVANET</sequence>
<protein>
    <submittedName>
        <fullName evidence="5">Ribonuclease H</fullName>
    </submittedName>
</protein>
<reference evidence="5 6" key="1">
    <citation type="submission" date="2019-02" db="EMBL/GenBank/DDBJ databases">
        <title>Deep-cultivation of Planctomycetes and their phenomic and genomic characterization uncovers novel biology.</title>
        <authorList>
            <person name="Wiegand S."/>
            <person name="Jogler M."/>
            <person name="Boedeker C."/>
            <person name="Pinto D."/>
            <person name="Vollmers J."/>
            <person name="Rivas-Marin E."/>
            <person name="Kohn T."/>
            <person name="Peeters S.H."/>
            <person name="Heuer A."/>
            <person name="Rast P."/>
            <person name="Oberbeckmann S."/>
            <person name="Bunk B."/>
            <person name="Jeske O."/>
            <person name="Meyerdierks A."/>
            <person name="Storesund J.E."/>
            <person name="Kallscheuer N."/>
            <person name="Luecker S."/>
            <person name="Lage O.M."/>
            <person name="Pohl T."/>
            <person name="Merkel B.J."/>
            <person name="Hornburger P."/>
            <person name="Mueller R.-W."/>
            <person name="Bruemmer F."/>
            <person name="Labrenz M."/>
            <person name="Spormann A.M."/>
            <person name="Op Den Camp H."/>
            <person name="Overmann J."/>
            <person name="Amann R."/>
            <person name="Jetten M.S.M."/>
            <person name="Mascher T."/>
            <person name="Medema M.H."/>
            <person name="Devos D.P."/>
            <person name="Kaster A.-K."/>
            <person name="Ovreas L."/>
            <person name="Rohde M."/>
            <person name="Galperin M.Y."/>
            <person name="Jogler C."/>
        </authorList>
    </citation>
    <scope>NUCLEOTIDE SEQUENCE [LARGE SCALE GENOMIC DNA]</scope>
    <source>
        <strain evidence="5 6">Q31b</strain>
    </source>
</reference>
<dbReference type="SUPFAM" id="SSF56672">
    <property type="entry name" value="DNA/RNA polymerases"/>
    <property type="match status" value="1"/>
</dbReference>
<dbReference type="OrthoDB" id="258234at2"/>
<dbReference type="InterPro" id="IPR002156">
    <property type="entry name" value="RNaseH_domain"/>
</dbReference>
<proteinExistence type="inferred from homology"/>
<comment type="similarity">
    <text evidence="1">Belongs to the bacterial reverse transcriptase family.</text>
</comment>
<dbReference type="GO" id="GO:0003676">
    <property type="term" value="F:nucleic acid binding"/>
    <property type="evidence" value="ECO:0007669"/>
    <property type="project" value="InterPro"/>
</dbReference>